<dbReference type="AlphaFoldDB" id="A0A3B1JZK9"/>
<dbReference type="PROSITE" id="PS50837">
    <property type="entry name" value="NACHT"/>
    <property type="match status" value="1"/>
</dbReference>
<proteinExistence type="predicted"/>
<accession>A0A3B1JZK9</accession>
<dbReference type="InterPro" id="IPR051261">
    <property type="entry name" value="NLR"/>
</dbReference>
<evidence type="ECO:0000256" key="2">
    <source>
        <dbReference type="ARBA" id="ARBA00022490"/>
    </source>
</evidence>
<protein>
    <recommendedName>
        <fullName evidence="7">NACHT domain-containing protein</fullName>
    </recommendedName>
</protein>
<keyword evidence="3" id="KW-0433">Leucine-rich repeat</keyword>
<dbReference type="Gene3D" id="3.80.10.10">
    <property type="entry name" value="Ribonuclease Inhibitor"/>
    <property type="match status" value="1"/>
</dbReference>
<keyword evidence="9" id="KW-1185">Reference proteome</keyword>
<dbReference type="InterPro" id="IPR032675">
    <property type="entry name" value="LRR_dom_sf"/>
</dbReference>
<sequence>MYPSRRSYHQYCCPNILQPLYNPYNLLLLIHVFLSEGLTPACQQSLKSYLKEKFQKIYERISHHTTSTLLNEIYTELYVTEDGSEEFNNEHEVRQIETASRRPSPETSIKCSDLFENDVFRTVLTKGVAGIGKTIFVQKFILDWAEGKSNHGVNFIFPLPFRELNLMRNEFLSLENLLHKFFPDTKQLRPLDYVHNKVLFIFDGLDESQLPLDFHNNERLTTVTQVASVDALITNLIKGNLLRSALLWITSRPAAVSQIPLDCIDHVTEVQGFNDHQKEEYFRKKIIDQSLANRIIKHIKSSRSLYSMCHIPVFCWIAATVLEEMLGDAEIKEIPKTLTQMFTRFLIFQIKQSGQKYQGKTETDPDKINEVVWKLGKLAFHKLEEGNLVFYEEDLKQCGIDREMSIFSGLFTQIFTQDFGLHIGKVFSFVHLTVQEFLAALYAFFSFILNNKNVLEKTGLRHCFGKSTVSDFLKHAVNKALESKNGHLDLFLRFLLGLSVESNQTFFRGLLPQSASSSDSKEATVNYIKRKIRENASPEKSINLFHCLNELNDLSLVHEIQRFLSTSGSYCLRDSKLSPAQWSALVFVLLNSEEKLDEIELCKYDPSEECLQRLFPVVKASRKAL</sequence>
<evidence type="ECO:0000313" key="9">
    <source>
        <dbReference type="Proteomes" id="UP000018467"/>
    </source>
</evidence>
<dbReference type="Pfam" id="PF17779">
    <property type="entry name" value="WHD_NOD2"/>
    <property type="match status" value="1"/>
</dbReference>
<evidence type="ECO:0000256" key="3">
    <source>
        <dbReference type="ARBA" id="ARBA00022614"/>
    </source>
</evidence>
<dbReference type="Ensembl" id="ENSAMXT00000052294.1">
    <property type="protein sequence ID" value="ENSAMXP00000047847.1"/>
    <property type="gene ID" value="ENSAMXG00000037784.1"/>
</dbReference>
<organism evidence="8 9">
    <name type="scientific">Astyanax mexicanus</name>
    <name type="common">Blind cave fish</name>
    <name type="synonym">Astyanax fasciatus mexicanus</name>
    <dbReference type="NCBI Taxonomy" id="7994"/>
    <lineage>
        <taxon>Eukaryota</taxon>
        <taxon>Metazoa</taxon>
        <taxon>Chordata</taxon>
        <taxon>Craniata</taxon>
        <taxon>Vertebrata</taxon>
        <taxon>Euteleostomi</taxon>
        <taxon>Actinopterygii</taxon>
        <taxon>Neopterygii</taxon>
        <taxon>Teleostei</taxon>
        <taxon>Ostariophysi</taxon>
        <taxon>Characiformes</taxon>
        <taxon>Characoidei</taxon>
        <taxon>Acestrorhamphidae</taxon>
        <taxon>Acestrorhamphinae</taxon>
        <taxon>Astyanax</taxon>
    </lineage>
</organism>
<dbReference type="Pfam" id="PF05729">
    <property type="entry name" value="NACHT"/>
    <property type="match status" value="1"/>
</dbReference>
<dbReference type="FunFam" id="3.40.50.300:FF:000210">
    <property type="entry name" value="Si:dkey-16p6.1"/>
    <property type="match status" value="1"/>
</dbReference>
<dbReference type="InterPro" id="IPR041267">
    <property type="entry name" value="NLRP_HD2"/>
</dbReference>
<dbReference type="SMART" id="SM01288">
    <property type="entry name" value="FISNA"/>
    <property type="match status" value="1"/>
</dbReference>
<dbReference type="Pfam" id="PF14484">
    <property type="entry name" value="FISNA"/>
    <property type="match status" value="1"/>
</dbReference>
<dbReference type="STRING" id="7994.ENSAMXP00000047847"/>
<dbReference type="InterPro" id="IPR041075">
    <property type="entry name" value="NOD1/2_WH"/>
</dbReference>
<dbReference type="GeneTree" id="ENSGT01150000286927"/>
<reference evidence="8" key="3">
    <citation type="submission" date="2025-08" db="UniProtKB">
        <authorList>
            <consortium name="Ensembl"/>
        </authorList>
    </citation>
    <scope>IDENTIFICATION</scope>
</reference>
<evidence type="ECO:0000313" key="8">
    <source>
        <dbReference type="Ensembl" id="ENSAMXP00000047847.1"/>
    </source>
</evidence>
<keyword evidence="5" id="KW-0547">Nucleotide-binding</keyword>
<reference evidence="9" key="1">
    <citation type="submission" date="2013-03" db="EMBL/GenBank/DDBJ databases">
        <authorList>
            <person name="Jeffery W."/>
            <person name="Warren W."/>
            <person name="Wilson R.K."/>
        </authorList>
    </citation>
    <scope>NUCLEOTIDE SEQUENCE</scope>
    <source>
        <strain evidence="9">female</strain>
    </source>
</reference>
<keyword evidence="4" id="KW-0677">Repeat</keyword>
<keyword evidence="6" id="KW-0067">ATP-binding</keyword>
<feature type="domain" description="NACHT" evidence="7">
    <location>
        <begin position="121"/>
        <end position="255"/>
    </location>
</feature>
<dbReference type="Gene3D" id="3.40.50.300">
    <property type="entry name" value="P-loop containing nucleotide triphosphate hydrolases"/>
    <property type="match status" value="1"/>
</dbReference>
<dbReference type="InParanoid" id="A0A3B1JZK9"/>
<dbReference type="PANTHER" id="PTHR24106">
    <property type="entry name" value="NACHT, LRR AND CARD DOMAINS-CONTAINING"/>
    <property type="match status" value="1"/>
</dbReference>
<dbReference type="GO" id="GO:0005524">
    <property type="term" value="F:ATP binding"/>
    <property type="evidence" value="ECO:0007669"/>
    <property type="project" value="UniProtKB-KW"/>
</dbReference>
<dbReference type="InterPro" id="IPR029495">
    <property type="entry name" value="NACHT-assoc"/>
</dbReference>
<keyword evidence="2" id="KW-0963">Cytoplasm</keyword>
<dbReference type="InterPro" id="IPR007111">
    <property type="entry name" value="NACHT_NTPase"/>
</dbReference>
<reference evidence="8" key="4">
    <citation type="submission" date="2025-09" db="UniProtKB">
        <authorList>
            <consortium name="Ensembl"/>
        </authorList>
    </citation>
    <scope>IDENTIFICATION</scope>
</reference>
<name>A0A3B1JZK9_ASTMX</name>
<dbReference type="InterPro" id="IPR027417">
    <property type="entry name" value="P-loop_NTPase"/>
</dbReference>
<dbReference type="Pfam" id="PF17776">
    <property type="entry name" value="NLRC4_HD2"/>
    <property type="match status" value="1"/>
</dbReference>
<dbReference type="SUPFAM" id="SSF52540">
    <property type="entry name" value="P-loop containing nucleoside triphosphate hydrolases"/>
    <property type="match status" value="1"/>
</dbReference>
<reference evidence="9" key="2">
    <citation type="journal article" date="2014" name="Nat. Commun.">
        <title>The cavefish genome reveals candidate genes for eye loss.</title>
        <authorList>
            <person name="McGaugh S.E."/>
            <person name="Gross J.B."/>
            <person name="Aken B."/>
            <person name="Blin M."/>
            <person name="Borowsky R."/>
            <person name="Chalopin D."/>
            <person name="Hinaux H."/>
            <person name="Jeffery W.R."/>
            <person name="Keene A."/>
            <person name="Ma L."/>
            <person name="Minx P."/>
            <person name="Murphy D."/>
            <person name="O'Quin K.E."/>
            <person name="Retaux S."/>
            <person name="Rohner N."/>
            <person name="Searle S.M."/>
            <person name="Stahl B.A."/>
            <person name="Tabin C."/>
            <person name="Volff J.N."/>
            <person name="Yoshizawa M."/>
            <person name="Warren W.C."/>
        </authorList>
    </citation>
    <scope>NUCLEOTIDE SEQUENCE [LARGE SCALE GENOMIC DNA]</scope>
    <source>
        <strain evidence="9">female</strain>
    </source>
</reference>
<evidence type="ECO:0000256" key="4">
    <source>
        <dbReference type="ARBA" id="ARBA00022737"/>
    </source>
</evidence>
<evidence type="ECO:0000256" key="5">
    <source>
        <dbReference type="ARBA" id="ARBA00022741"/>
    </source>
</evidence>
<comment type="subcellular location">
    <subcellularLocation>
        <location evidence="1">Cytoplasm</location>
    </subcellularLocation>
</comment>
<dbReference type="GO" id="GO:0005737">
    <property type="term" value="C:cytoplasm"/>
    <property type="evidence" value="ECO:0007669"/>
    <property type="project" value="UniProtKB-SubCell"/>
</dbReference>
<dbReference type="Bgee" id="ENSAMXG00000037784">
    <property type="expression patterns" value="Expressed in pharyngeal gill and 8 other cell types or tissues"/>
</dbReference>
<evidence type="ECO:0000256" key="6">
    <source>
        <dbReference type="ARBA" id="ARBA00022840"/>
    </source>
</evidence>
<evidence type="ECO:0000259" key="7">
    <source>
        <dbReference type="PROSITE" id="PS50837"/>
    </source>
</evidence>
<evidence type="ECO:0000256" key="1">
    <source>
        <dbReference type="ARBA" id="ARBA00004496"/>
    </source>
</evidence>
<dbReference type="Proteomes" id="UP000018467">
    <property type="component" value="Unassembled WGS sequence"/>
</dbReference>